<feature type="domain" description="ABC1 atypical kinase-like" evidence="2">
    <location>
        <begin position="80"/>
        <end position="320"/>
    </location>
</feature>
<dbReference type="AlphaFoldDB" id="A0A841DFZ4"/>
<accession>A0A841DFZ4</accession>
<sequence length="508" mass="55613">MSSRRLLTVATVLTELAGAELARALRARRRCEAGGHDDQAAAQAVRLALERLGPFYVKTGQMLSTRPDIVSPATMAELAKLHDHVSAAPFSIFEPVLAAELGPGWERRFDRIDHARPLGSASLAQAYGVVLPGGERAVLKIQRPDIRSLVLDDMAMMRKAARLVAKGFPDFNAVIDVESMLNVIFDAMEAELDFTIEAANMRRARALVEEFEYLDVPEVIWATPKVLVQSLAPGRSIREVDRDSLPEKQRVGIGRDLLAFMYRGYFVDRFFHADPHPGNILVAPGEKAHLIDWGMVGRVDRRMSMTMMTVLLSLAHNDGPGLARAWVELGKATPWADIAGFAGDMAILVPKIATASLEDLDFGVTLTSVLKYSTRRGIQTSPVVSLLGKSFANIEGSVRYLAPELALTEVFEEELRDILIRLAAESVSEIQAARTALDLMIGNTLAPEQLRGLMRDVANRDFTVRVGSLRARGARPGRAGSKRLLAAALTAGGLLWWSRHRSAPSRGL</sequence>
<comment type="similarity">
    <text evidence="1">Belongs to the protein kinase superfamily. ADCK protein kinase family.</text>
</comment>
<name>A0A841DFZ4_PLAVE</name>
<dbReference type="PANTHER" id="PTHR10566:SF113">
    <property type="entry name" value="PROTEIN ACTIVITY OF BC1 COMPLEX KINASE 7, CHLOROPLASTIC"/>
    <property type="match status" value="1"/>
</dbReference>
<comment type="caution">
    <text evidence="3">The sequence shown here is derived from an EMBL/GenBank/DDBJ whole genome shotgun (WGS) entry which is preliminary data.</text>
</comment>
<dbReference type="InterPro" id="IPR050154">
    <property type="entry name" value="UbiB_kinase"/>
</dbReference>
<dbReference type="Proteomes" id="UP000562352">
    <property type="component" value="Unassembled WGS sequence"/>
</dbReference>
<proteinExistence type="inferred from homology"/>
<dbReference type="RefSeq" id="WP_221474384.1">
    <property type="nucleotide sequence ID" value="NZ_BAAAWZ010000004.1"/>
</dbReference>
<dbReference type="SUPFAM" id="SSF56112">
    <property type="entry name" value="Protein kinase-like (PK-like)"/>
    <property type="match status" value="1"/>
</dbReference>
<keyword evidence="4" id="KW-1185">Reference proteome</keyword>
<dbReference type="InterPro" id="IPR004147">
    <property type="entry name" value="ABC1_dom"/>
</dbReference>
<dbReference type="CDD" id="cd05121">
    <property type="entry name" value="ABC1_ADCK3-like"/>
    <property type="match status" value="1"/>
</dbReference>
<organism evidence="3 4">
    <name type="scientific">Planomonospora venezuelensis</name>
    <dbReference type="NCBI Taxonomy" id="1999"/>
    <lineage>
        <taxon>Bacteria</taxon>
        <taxon>Bacillati</taxon>
        <taxon>Actinomycetota</taxon>
        <taxon>Actinomycetes</taxon>
        <taxon>Streptosporangiales</taxon>
        <taxon>Streptosporangiaceae</taxon>
        <taxon>Planomonospora</taxon>
    </lineage>
</organism>
<evidence type="ECO:0000313" key="3">
    <source>
        <dbReference type="EMBL" id="MBB5967218.1"/>
    </source>
</evidence>
<evidence type="ECO:0000256" key="1">
    <source>
        <dbReference type="ARBA" id="ARBA00009670"/>
    </source>
</evidence>
<keyword evidence="3" id="KW-0830">Ubiquinone</keyword>
<reference evidence="3 4" key="1">
    <citation type="submission" date="2020-08" db="EMBL/GenBank/DDBJ databases">
        <title>Genomic Encyclopedia of Type Strains, Phase III (KMG-III): the genomes of soil and plant-associated and newly described type strains.</title>
        <authorList>
            <person name="Whitman W."/>
        </authorList>
    </citation>
    <scope>NUCLEOTIDE SEQUENCE [LARGE SCALE GENOMIC DNA]</scope>
    <source>
        <strain evidence="3 4">CECT 3303</strain>
    </source>
</reference>
<dbReference type="PANTHER" id="PTHR10566">
    <property type="entry name" value="CHAPERONE-ACTIVITY OF BC1 COMPLEX CABC1 -RELATED"/>
    <property type="match status" value="1"/>
</dbReference>
<dbReference type="InterPro" id="IPR011009">
    <property type="entry name" value="Kinase-like_dom_sf"/>
</dbReference>
<gene>
    <name evidence="3" type="ORF">FHS22_006520</name>
</gene>
<dbReference type="Pfam" id="PF03109">
    <property type="entry name" value="ABC1"/>
    <property type="match status" value="1"/>
</dbReference>
<evidence type="ECO:0000313" key="4">
    <source>
        <dbReference type="Proteomes" id="UP000562352"/>
    </source>
</evidence>
<dbReference type="EMBL" id="JACHJJ010000030">
    <property type="protein sequence ID" value="MBB5967218.1"/>
    <property type="molecule type" value="Genomic_DNA"/>
</dbReference>
<protein>
    <submittedName>
        <fullName evidence="3">Ubiquinone biosynthesis protein</fullName>
    </submittedName>
</protein>
<evidence type="ECO:0000259" key="2">
    <source>
        <dbReference type="Pfam" id="PF03109"/>
    </source>
</evidence>